<dbReference type="Pfam" id="PF12937">
    <property type="entry name" value="F-box-like"/>
    <property type="match status" value="1"/>
</dbReference>
<protein>
    <recommendedName>
        <fullName evidence="1">F-box domain-containing protein</fullName>
    </recommendedName>
</protein>
<accession>A0A8H3HQB4</accession>
<reference evidence="2" key="1">
    <citation type="submission" date="2021-01" db="EMBL/GenBank/DDBJ databases">
        <authorList>
            <person name="Kaushik A."/>
        </authorList>
    </citation>
    <scope>NUCLEOTIDE SEQUENCE</scope>
    <source>
        <strain evidence="2">AG2-2IIIB</strain>
    </source>
</reference>
<proteinExistence type="predicted"/>
<feature type="domain" description="F-box" evidence="1">
    <location>
        <begin position="43"/>
        <end position="100"/>
    </location>
</feature>
<dbReference type="SUPFAM" id="SSF81383">
    <property type="entry name" value="F-box domain"/>
    <property type="match status" value="1"/>
</dbReference>
<dbReference type="InterPro" id="IPR032675">
    <property type="entry name" value="LRR_dom_sf"/>
</dbReference>
<dbReference type="Gene3D" id="3.80.10.10">
    <property type="entry name" value="Ribonuclease Inhibitor"/>
    <property type="match status" value="1"/>
</dbReference>
<dbReference type="AlphaFoldDB" id="A0A8H3HQB4"/>
<dbReference type="EMBL" id="CAJMWT010007978">
    <property type="protein sequence ID" value="CAE6529840.1"/>
    <property type="molecule type" value="Genomic_DNA"/>
</dbReference>
<dbReference type="Gene3D" id="1.20.1280.50">
    <property type="match status" value="1"/>
</dbReference>
<dbReference type="InterPro" id="IPR036047">
    <property type="entry name" value="F-box-like_dom_sf"/>
</dbReference>
<name>A0A8H3HQB4_9AGAM</name>
<evidence type="ECO:0000313" key="3">
    <source>
        <dbReference type="Proteomes" id="UP000663843"/>
    </source>
</evidence>
<organism evidence="2 3">
    <name type="scientific">Rhizoctonia solani</name>
    <dbReference type="NCBI Taxonomy" id="456999"/>
    <lineage>
        <taxon>Eukaryota</taxon>
        <taxon>Fungi</taxon>
        <taxon>Dikarya</taxon>
        <taxon>Basidiomycota</taxon>
        <taxon>Agaricomycotina</taxon>
        <taxon>Agaricomycetes</taxon>
        <taxon>Cantharellales</taxon>
        <taxon>Ceratobasidiaceae</taxon>
        <taxon>Rhizoctonia</taxon>
    </lineage>
</organism>
<comment type="caution">
    <text evidence="2">The sequence shown here is derived from an EMBL/GenBank/DDBJ whole genome shotgun (WGS) entry which is preliminary data.</text>
</comment>
<gene>
    <name evidence="2" type="ORF">RDB_LOCUS177161</name>
</gene>
<sequence length="294" mass="33338">MVGITYSLPYSDMPELSSQHALCGVPDAGNVNIESLRNDIQIINRLPEDVFVQVLMIAKTCPLRTKQPPCSLLLRRVSQVCSRWRRICINNPLLWACVHIESFPLSRFTGECISRTKDVPISLSIGPTNYKQELTVDIWTHLLRSLAIRNANTERWKTLVLHVGDYRVFPNLLEYLSSHSTPNLETIFCTRISGGYAGPHPKHRIASSIRSLGPLLPSLRSLELKRVHLGHLFDCQPSITLKSLTHLSLEEAGLDHYTPGAFAQLLSSTPHLEELSMMEYIDFENDNLNSWCYY</sequence>
<dbReference type="Proteomes" id="UP000663843">
    <property type="component" value="Unassembled WGS sequence"/>
</dbReference>
<evidence type="ECO:0000259" key="1">
    <source>
        <dbReference type="Pfam" id="PF12937"/>
    </source>
</evidence>
<dbReference type="SUPFAM" id="SSF52047">
    <property type="entry name" value="RNI-like"/>
    <property type="match status" value="1"/>
</dbReference>
<evidence type="ECO:0000313" key="2">
    <source>
        <dbReference type="EMBL" id="CAE6529840.1"/>
    </source>
</evidence>
<dbReference type="InterPro" id="IPR001810">
    <property type="entry name" value="F-box_dom"/>
</dbReference>